<sequence length="362" mass="40740">MPSSWIRWLEAVHLADLKAAIQGRYGSDMAESNLPHEVQAFFLVRCRLQDQFRAHLCRNILEQALPHPTSSFVLHNDGIPAKKRHEITRLSQFIGQACQTHSLRKVVDVGSGLSYLDEILVRQWNLSVLAIEGNSSHMERARLRTLDLNPASLRLKKAFIANASDLKTCLADFLDDPDEPLSLIGLHCCGDLTPNLLRLFLQLPNLRMISLVPCCYHQIGPQSPNLCLSNASMNSRYSNSLHTHFARRLAAQASVSQWLEQTVADHEAHQIQFGVRAAVQTWDQEPNLKQLIPNFMERRTITIKSPLSAEQLRILALYNQCGLKLDNKTFLAIWKLCNLGIPSGHIVSLLKDLSKCAPVDHS</sequence>
<dbReference type="AlphaFoldDB" id="A0A553NCG4"/>
<dbReference type="InterPro" id="IPR052220">
    <property type="entry name" value="METTL25"/>
</dbReference>
<name>A0A553NCG4_TIGCA</name>
<evidence type="ECO:0000313" key="2">
    <source>
        <dbReference type="EMBL" id="TRY63130.1"/>
    </source>
</evidence>
<dbReference type="STRING" id="6832.A0A553NCG4"/>
<keyword evidence="3" id="KW-1185">Reference proteome</keyword>
<reference evidence="2 3" key="1">
    <citation type="journal article" date="2018" name="Nat. Ecol. Evol.">
        <title>Genomic signatures of mitonuclear coevolution across populations of Tigriopus californicus.</title>
        <authorList>
            <person name="Barreto F.S."/>
            <person name="Watson E.T."/>
            <person name="Lima T.G."/>
            <person name="Willett C.S."/>
            <person name="Edmands S."/>
            <person name="Li W."/>
            <person name="Burton R.S."/>
        </authorList>
    </citation>
    <scope>NUCLEOTIDE SEQUENCE [LARGE SCALE GENOMIC DNA]</scope>
    <source>
        <strain evidence="2 3">San Diego</strain>
    </source>
</reference>
<dbReference type="EMBL" id="VCGU01000458">
    <property type="protein sequence ID" value="TRY63130.1"/>
    <property type="molecule type" value="Genomic_DNA"/>
</dbReference>
<dbReference type="SUPFAM" id="SSF53335">
    <property type="entry name" value="S-adenosyl-L-methionine-dependent methyltransferases"/>
    <property type="match status" value="1"/>
</dbReference>
<dbReference type="InterPro" id="IPR025714">
    <property type="entry name" value="Methyltranfer_dom"/>
</dbReference>
<feature type="domain" description="Methyltransferase" evidence="1">
    <location>
        <begin position="82"/>
        <end position="219"/>
    </location>
</feature>
<evidence type="ECO:0000313" key="3">
    <source>
        <dbReference type="Proteomes" id="UP000318571"/>
    </source>
</evidence>
<dbReference type="PANTHER" id="PTHR12496:SF0">
    <property type="entry name" value="METHYLTRANSFERASE DOMAIN-CONTAINING PROTEIN"/>
    <property type="match status" value="1"/>
</dbReference>
<dbReference type="PANTHER" id="PTHR12496">
    <property type="entry name" value="CGI-41 METHYLTRANSFERASE"/>
    <property type="match status" value="1"/>
</dbReference>
<dbReference type="InterPro" id="IPR029063">
    <property type="entry name" value="SAM-dependent_MTases_sf"/>
</dbReference>
<dbReference type="Pfam" id="PF13679">
    <property type="entry name" value="Methyltransf_32"/>
    <property type="match status" value="1"/>
</dbReference>
<accession>A0A553NCG4</accession>
<proteinExistence type="predicted"/>
<gene>
    <name evidence="2" type="ORF">TCAL_03638</name>
</gene>
<protein>
    <recommendedName>
        <fullName evidence="1">Methyltransferase domain-containing protein</fullName>
    </recommendedName>
</protein>
<dbReference type="Proteomes" id="UP000318571">
    <property type="component" value="Chromosome 10"/>
</dbReference>
<organism evidence="2 3">
    <name type="scientific">Tigriopus californicus</name>
    <name type="common">Marine copepod</name>
    <dbReference type="NCBI Taxonomy" id="6832"/>
    <lineage>
        <taxon>Eukaryota</taxon>
        <taxon>Metazoa</taxon>
        <taxon>Ecdysozoa</taxon>
        <taxon>Arthropoda</taxon>
        <taxon>Crustacea</taxon>
        <taxon>Multicrustacea</taxon>
        <taxon>Hexanauplia</taxon>
        <taxon>Copepoda</taxon>
        <taxon>Harpacticoida</taxon>
        <taxon>Harpacticidae</taxon>
        <taxon>Tigriopus</taxon>
    </lineage>
</organism>
<evidence type="ECO:0000259" key="1">
    <source>
        <dbReference type="Pfam" id="PF13679"/>
    </source>
</evidence>
<comment type="caution">
    <text evidence="2">The sequence shown here is derived from an EMBL/GenBank/DDBJ whole genome shotgun (WGS) entry which is preliminary data.</text>
</comment>